<organism evidence="14 15">
    <name type="scientific">Dermatophagoides farinae</name>
    <name type="common">American house dust mite</name>
    <dbReference type="NCBI Taxonomy" id="6954"/>
    <lineage>
        <taxon>Eukaryota</taxon>
        <taxon>Metazoa</taxon>
        <taxon>Ecdysozoa</taxon>
        <taxon>Arthropoda</taxon>
        <taxon>Chelicerata</taxon>
        <taxon>Arachnida</taxon>
        <taxon>Acari</taxon>
        <taxon>Acariformes</taxon>
        <taxon>Sarcoptiformes</taxon>
        <taxon>Astigmata</taxon>
        <taxon>Psoroptidia</taxon>
        <taxon>Analgoidea</taxon>
        <taxon>Pyroglyphidae</taxon>
        <taxon>Dermatophagoidinae</taxon>
        <taxon>Dermatophagoides</taxon>
    </lineage>
</organism>
<keyword evidence="6" id="KW-0227">DNA damage</keyword>
<evidence type="ECO:0000256" key="4">
    <source>
        <dbReference type="ARBA" id="ARBA00022454"/>
    </source>
</evidence>
<keyword evidence="9" id="KW-0233">DNA recombination</keyword>
<dbReference type="PANTHER" id="PTHR19306:SF6">
    <property type="entry name" value="STRUCTURAL MAINTENANCE OF CHROMOSOMES PROTEIN 6"/>
    <property type="match status" value="1"/>
</dbReference>
<evidence type="ECO:0000256" key="5">
    <source>
        <dbReference type="ARBA" id="ARBA00022741"/>
    </source>
</evidence>
<dbReference type="SUPFAM" id="SSF52540">
    <property type="entry name" value="P-loop containing nucleoside triphosphate hydrolases"/>
    <property type="match status" value="2"/>
</dbReference>
<keyword evidence="15" id="KW-1185">Reference proteome</keyword>
<keyword evidence="4" id="KW-0158">Chromosome</keyword>
<dbReference type="InterPro" id="IPR027417">
    <property type="entry name" value="P-loop_NTPase"/>
</dbReference>
<protein>
    <submittedName>
        <fullName evidence="14">Structural maintenance of chromosomes protein 6</fullName>
    </submittedName>
</protein>
<dbReference type="GO" id="GO:0000724">
    <property type="term" value="P:double-strand break repair via homologous recombination"/>
    <property type="evidence" value="ECO:0007669"/>
    <property type="project" value="TreeGrafter"/>
</dbReference>
<dbReference type="InterPro" id="IPR036277">
    <property type="entry name" value="SMC_hinge_sf"/>
</dbReference>
<evidence type="ECO:0000256" key="6">
    <source>
        <dbReference type="ARBA" id="ARBA00022763"/>
    </source>
</evidence>
<feature type="domain" description="Rad50/SbcC-type AAA" evidence="13">
    <location>
        <begin position="33"/>
        <end position="244"/>
    </location>
</feature>
<reference evidence="14" key="1">
    <citation type="submission" date="2013-05" db="EMBL/GenBank/DDBJ databases">
        <authorList>
            <person name="Yim A.K.Y."/>
            <person name="Chan T.F."/>
            <person name="Ji K.M."/>
            <person name="Liu X.Y."/>
            <person name="Zhou J.W."/>
            <person name="Li R.Q."/>
            <person name="Yang K.Y."/>
            <person name="Li J."/>
            <person name="Li M."/>
            <person name="Law P.T.W."/>
            <person name="Wu Y.L."/>
            <person name="Cai Z.L."/>
            <person name="Qin H."/>
            <person name="Bao Y."/>
            <person name="Leung R.K.K."/>
            <person name="Ng P.K.S."/>
            <person name="Zou J."/>
            <person name="Zhong X.J."/>
            <person name="Ran P.X."/>
            <person name="Zhong N.S."/>
            <person name="Liu Z.G."/>
            <person name="Tsui S.K.W."/>
        </authorList>
    </citation>
    <scope>NUCLEOTIDE SEQUENCE</scope>
    <source>
        <strain evidence="14">Derf</strain>
        <tissue evidence="14">Whole organism</tissue>
    </source>
</reference>
<evidence type="ECO:0000256" key="10">
    <source>
        <dbReference type="ARBA" id="ARBA00023204"/>
    </source>
</evidence>
<dbReference type="GO" id="GO:0035861">
    <property type="term" value="C:site of double-strand break"/>
    <property type="evidence" value="ECO:0007669"/>
    <property type="project" value="TreeGrafter"/>
</dbReference>
<dbReference type="OrthoDB" id="10072614at2759"/>
<gene>
    <name evidence="14" type="primary">SMC6</name>
    <name evidence="14" type="ORF">DERF_006578</name>
</gene>
<evidence type="ECO:0000256" key="12">
    <source>
        <dbReference type="SAM" id="Coils"/>
    </source>
</evidence>
<dbReference type="PANTHER" id="PTHR19306">
    <property type="entry name" value="STRUCTURAL MAINTENANCE OF CHROMOSOMES 5,6 SMC5, SMC6"/>
    <property type="match status" value="1"/>
</dbReference>
<comment type="similarity">
    <text evidence="3">Belongs to the SMC family. SMC6 subfamily.</text>
</comment>
<keyword evidence="10" id="KW-0234">DNA repair</keyword>
<feature type="coiled-coil region" evidence="12">
    <location>
        <begin position="223"/>
        <end position="345"/>
    </location>
</feature>
<evidence type="ECO:0000256" key="1">
    <source>
        <dbReference type="ARBA" id="ARBA00004123"/>
    </source>
</evidence>
<evidence type="ECO:0000256" key="9">
    <source>
        <dbReference type="ARBA" id="ARBA00023172"/>
    </source>
</evidence>
<evidence type="ECO:0000256" key="8">
    <source>
        <dbReference type="ARBA" id="ARBA00023054"/>
    </source>
</evidence>
<dbReference type="GO" id="GO:0005634">
    <property type="term" value="C:nucleus"/>
    <property type="evidence" value="ECO:0007669"/>
    <property type="project" value="UniProtKB-SubCell"/>
</dbReference>
<dbReference type="Proteomes" id="UP000790347">
    <property type="component" value="Unassembled WGS sequence"/>
</dbReference>
<evidence type="ECO:0000313" key="15">
    <source>
        <dbReference type="Proteomes" id="UP000790347"/>
    </source>
</evidence>
<evidence type="ECO:0000256" key="2">
    <source>
        <dbReference type="ARBA" id="ARBA00004286"/>
    </source>
</evidence>
<dbReference type="GO" id="GO:0030915">
    <property type="term" value="C:Smc5-Smc6 complex"/>
    <property type="evidence" value="ECO:0007669"/>
    <property type="project" value="TreeGrafter"/>
</dbReference>
<dbReference type="GO" id="GO:0016887">
    <property type="term" value="F:ATP hydrolysis activity"/>
    <property type="evidence" value="ECO:0007669"/>
    <property type="project" value="InterPro"/>
</dbReference>
<accession>A0A922L561</accession>
<feature type="coiled-coil region" evidence="12">
    <location>
        <begin position="393"/>
        <end position="434"/>
    </location>
</feature>
<evidence type="ECO:0000313" key="14">
    <source>
        <dbReference type="EMBL" id="KAH9515804.1"/>
    </source>
</evidence>
<dbReference type="AlphaFoldDB" id="A0A922L561"/>
<dbReference type="Pfam" id="PF13476">
    <property type="entry name" value="AAA_23"/>
    <property type="match status" value="1"/>
</dbReference>
<sequence>MASFYKSTMAANSAINSNQNDIHNGDIGHIREILLKNFMCHKHFHLQFGPRINFIVGQNGSGKSAILIGIVLGLGGRASCTNRGSGLSLFIKNGESRAQITLKIANFIDGKSTDESYKYDRYGKTIIVERTISINGTSSYKLKSESGKIISEKKEELDNILSHFCIFIDNPICVLTQEISKNFLNSKNASDKFKFFIKATQIEETKRLYDSCKEDYEYSKKKIAEKDELLKSYNEKLEKYRKEVNTIEKLRNNVNLMKQLNNELHWACINEYYKELNENIAKLDDNKKNIEKYDNERNDIQQEINEINQQKAELDERLHNFTSMVKQAQNDSHMAKKESEDMRSQLIKKESEMNVVKKELSKCRSEINGIRKRIDGIETNSQECQHLNIEDLIKKLDEEMTSKKSKNQSLKLKLIELQQLKDQQVNEKIHIEEEVRKNQAQMKVNQSEILRLRSVENNRLGRYGPKYTELNKQIDLLHKNKKFKHKPFGPIGEYIRLNDNKAAYAVEIFLKRMLFAYVVDNDADACILKDLVSRLFRGDLLSKPSIIIRKFVPLHNVSRSQAISPNYKNFLQLLNIKREDDPVANCLIDHQKVEQVLYIPNYREAQHILSRRELVPNNCIRCYTSDGDLMYPSTNHSDYKSYPNRNQNKFARILVENHTQTIENCRKQIDFLQEKIENLCHQLREQNRLIEENKKEIAMISHEISQCEIEQHDLESQRSELEAKAAIKPVEAVALKDEVFKLEEEQIELKNQLQKLAIVRDDLKNKYNELLKKCDDKQQEYENLRESRDPITEKIEKLNDKQRVLMNRSEKKTNDYEKLLDSKSKLENEIKVHQQKLHEEEQLALEETETRIETTRSSAEIGKEISDIEKYLEINKHIMDPKVQEQTFESFYKLQQSTSNVKIELDALNTYFSKLETSSKSRETAYHMLISYIEKMVNIHFQEFLKHKEFEGYIDIKFHESSNSNGESEAKRKAKTLDLVIRPHKSLSQSQYKSSQEIHSFSNTKSLSGGERSFSTVAFIISLWQVCPSPFRILDEVDVFMDMVTRHITLDSLVEFAATKSNKQFIFLSPLSLQQFNHSQFIKIFQMPEPARK</sequence>
<dbReference type="SUPFAM" id="SSF75553">
    <property type="entry name" value="Smc hinge domain"/>
    <property type="match status" value="1"/>
</dbReference>
<evidence type="ECO:0000256" key="11">
    <source>
        <dbReference type="ARBA" id="ARBA00023242"/>
    </source>
</evidence>
<keyword evidence="8 12" id="KW-0175">Coiled coil</keyword>
<evidence type="ECO:0000259" key="13">
    <source>
        <dbReference type="Pfam" id="PF13476"/>
    </source>
</evidence>
<dbReference type="GO" id="GO:0003697">
    <property type="term" value="F:single-stranded DNA binding"/>
    <property type="evidence" value="ECO:0007669"/>
    <property type="project" value="TreeGrafter"/>
</dbReference>
<evidence type="ECO:0000256" key="3">
    <source>
        <dbReference type="ARBA" id="ARBA00006793"/>
    </source>
</evidence>
<dbReference type="EMBL" id="ASGP02000003">
    <property type="protein sequence ID" value="KAH9515804.1"/>
    <property type="molecule type" value="Genomic_DNA"/>
</dbReference>
<dbReference type="GO" id="GO:0005524">
    <property type="term" value="F:ATP binding"/>
    <property type="evidence" value="ECO:0007669"/>
    <property type="project" value="UniProtKB-KW"/>
</dbReference>
<proteinExistence type="inferred from homology"/>
<comment type="caution">
    <text evidence="14">The sequence shown here is derived from an EMBL/GenBank/DDBJ whole genome shotgun (WGS) entry which is preliminary data.</text>
</comment>
<keyword evidence="7" id="KW-0067">ATP-binding</keyword>
<name>A0A922L561_DERFA</name>
<evidence type="ECO:0000256" key="7">
    <source>
        <dbReference type="ARBA" id="ARBA00022840"/>
    </source>
</evidence>
<dbReference type="GO" id="GO:0003684">
    <property type="term" value="F:damaged DNA binding"/>
    <property type="evidence" value="ECO:0007669"/>
    <property type="project" value="TreeGrafter"/>
</dbReference>
<feature type="coiled-coil region" evidence="12">
    <location>
        <begin position="655"/>
        <end position="843"/>
    </location>
</feature>
<comment type="subcellular location">
    <subcellularLocation>
        <location evidence="2">Chromosome</location>
    </subcellularLocation>
    <subcellularLocation>
        <location evidence="1">Nucleus</location>
    </subcellularLocation>
</comment>
<dbReference type="Gene3D" id="3.40.50.300">
    <property type="entry name" value="P-loop containing nucleotide triphosphate hydrolases"/>
    <property type="match status" value="2"/>
</dbReference>
<dbReference type="InterPro" id="IPR038729">
    <property type="entry name" value="Rad50/SbcC_AAA"/>
</dbReference>
<dbReference type="GO" id="GO:0051276">
    <property type="term" value="P:chromosome organization"/>
    <property type="evidence" value="ECO:0007669"/>
    <property type="project" value="InterPro"/>
</dbReference>
<keyword evidence="11" id="KW-0539">Nucleus</keyword>
<reference evidence="14" key="2">
    <citation type="journal article" date="2022" name="Res Sq">
        <title>Comparative Genomics Reveals Insights into the Divergent Evolution of Astigmatic Mites and Household Pest Adaptations.</title>
        <authorList>
            <person name="Xiong Q."/>
            <person name="Wan A.T.-Y."/>
            <person name="Liu X.-Y."/>
            <person name="Fung C.S.-H."/>
            <person name="Xiao X."/>
            <person name="Malainual N."/>
            <person name="Hou J."/>
            <person name="Wang L."/>
            <person name="Wang M."/>
            <person name="Yang K."/>
            <person name="Cui Y."/>
            <person name="Leung E."/>
            <person name="Nong W."/>
            <person name="Shin S.-K."/>
            <person name="Au S."/>
            <person name="Jeong K.Y."/>
            <person name="Chew F.T."/>
            <person name="Hui J."/>
            <person name="Leung T.F."/>
            <person name="Tungtrongchitr A."/>
            <person name="Zhong N."/>
            <person name="Liu Z."/>
            <person name="Tsui S."/>
        </authorList>
    </citation>
    <scope>NUCLEOTIDE SEQUENCE</scope>
    <source>
        <strain evidence="14">Derf</strain>
        <tissue evidence="14">Whole organism</tissue>
    </source>
</reference>
<keyword evidence="5" id="KW-0547">Nucleotide-binding</keyword>